<keyword evidence="7 8" id="KW-0472">Membrane</keyword>
<keyword evidence="5 8" id="KW-0812">Transmembrane</keyword>
<evidence type="ECO:0000256" key="2">
    <source>
        <dbReference type="ARBA" id="ARBA00010145"/>
    </source>
</evidence>
<accession>A0A2A7B519</accession>
<comment type="subcellular location">
    <subcellularLocation>
        <location evidence="1">Cell membrane</location>
        <topology evidence="1">Multi-pass membrane protein</topology>
    </subcellularLocation>
</comment>
<feature type="transmembrane region" description="Helical" evidence="8">
    <location>
        <begin position="37"/>
        <end position="57"/>
    </location>
</feature>
<dbReference type="PANTHER" id="PTHR36838">
    <property type="entry name" value="AUXIN EFFLUX CARRIER FAMILY PROTEIN"/>
    <property type="match status" value="1"/>
</dbReference>
<feature type="transmembrane region" description="Helical" evidence="8">
    <location>
        <begin position="255"/>
        <end position="275"/>
    </location>
</feature>
<feature type="transmembrane region" description="Helical" evidence="8">
    <location>
        <begin position="160"/>
        <end position="179"/>
    </location>
</feature>
<evidence type="ECO:0000256" key="3">
    <source>
        <dbReference type="ARBA" id="ARBA00022448"/>
    </source>
</evidence>
<keyword evidence="3" id="KW-0813">Transport</keyword>
<evidence type="ECO:0000256" key="6">
    <source>
        <dbReference type="ARBA" id="ARBA00022989"/>
    </source>
</evidence>
<dbReference type="EMBL" id="NOUV01000014">
    <property type="protein sequence ID" value="PDX86475.1"/>
    <property type="molecule type" value="Genomic_DNA"/>
</dbReference>
<keyword evidence="4" id="KW-1003">Cell membrane</keyword>
<dbReference type="Gene3D" id="1.20.1530.20">
    <property type="match status" value="1"/>
</dbReference>
<dbReference type="Proteomes" id="UP000220904">
    <property type="component" value="Unassembled WGS sequence"/>
</dbReference>
<dbReference type="GO" id="GO:0005886">
    <property type="term" value="C:plasma membrane"/>
    <property type="evidence" value="ECO:0007669"/>
    <property type="project" value="UniProtKB-SubCell"/>
</dbReference>
<feature type="transmembrane region" description="Helical" evidence="8">
    <location>
        <begin position="99"/>
        <end position="121"/>
    </location>
</feature>
<gene>
    <name evidence="9" type="ORF">CHR60_06930</name>
</gene>
<feature type="transmembrane region" description="Helical" evidence="8">
    <location>
        <begin position="199"/>
        <end position="215"/>
    </location>
</feature>
<dbReference type="InterPro" id="IPR038770">
    <property type="entry name" value="Na+/solute_symporter_sf"/>
</dbReference>
<name>A0A2A7B519_9FIRM</name>
<evidence type="ECO:0000256" key="4">
    <source>
        <dbReference type="ARBA" id="ARBA00022475"/>
    </source>
</evidence>
<dbReference type="OrthoDB" id="9798064at2"/>
<feature type="transmembrane region" description="Helical" evidence="8">
    <location>
        <begin position="6"/>
        <end position="25"/>
    </location>
</feature>
<feature type="transmembrane region" description="Helical" evidence="8">
    <location>
        <begin position="227"/>
        <end position="249"/>
    </location>
</feature>
<sequence>MELALICAQQVIVLFLLIGAGAAVIKTGVLKPEGRQTLSNLLVYLVVPAMIVHSYMMDFSEEILHNLLAAFGLSVLAILIGTVLTLALTARQKDRRAPIFRFASVFSNAAYMGFPLISALFGSEGLLYASAYVTVFNILLWTMGYGMVSGSSSPKEVARSLLRTPVLYAMVVGLAVYLLQIPVPALIAQPLELLSNMNTPLSMLITGILIATGDLKQIVCDRHIWKLAGLRMLVIPAVCLAAFAALGLLRFGMSAQVVLLLECCPAAAITSVFAVQFGHDEQFAAGCVVLTTLLSIVTLPLCALVLTALM</sequence>
<feature type="transmembrane region" description="Helical" evidence="8">
    <location>
        <begin position="287"/>
        <end position="309"/>
    </location>
</feature>
<comment type="similarity">
    <text evidence="2">Belongs to the auxin efflux carrier (TC 2.A.69) family.</text>
</comment>
<dbReference type="PANTHER" id="PTHR36838:SF1">
    <property type="entry name" value="SLR1864 PROTEIN"/>
    <property type="match status" value="1"/>
</dbReference>
<evidence type="ECO:0000256" key="7">
    <source>
        <dbReference type="ARBA" id="ARBA00023136"/>
    </source>
</evidence>
<dbReference type="AlphaFoldDB" id="A0A2A7B519"/>
<proteinExistence type="inferred from homology"/>
<comment type="caution">
    <text evidence="9">The sequence shown here is derived from an EMBL/GenBank/DDBJ whole genome shotgun (WGS) entry which is preliminary data.</text>
</comment>
<evidence type="ECO:0000313" key="9">
    <source>
        <dbReference type="EMBL" id="PDX86475.1"/>
    </source>
</evidence>
<reference evidence="9 10" key="1">
    <citation type="journal article" date="2017" name="Front. Microbiol.">
        <title>New Insights into the Diversity of the Genus Faecalibacterium.</title>
        <authorList>
            <person name="Benevides L."/>
            <person name="Burman S."/>
            <person name="Martin R."/>
            <person name="Robert V."/>
            <person name="Thomas M."/>
            <person name="Miquel S."/>
            <person name="Chain F."/>
            <person name="Sokol H."/>
            <person name="Bermudez-Humaran L.G."/>
            <person name="Morrison M."/>
            <person name="Langella P."/>
            <person name="Azevedo V.A."/>
            <person name="Chatel J.M."/>
            <person name="Soares S."/>
        </authorList>
    </citation>
    <scope>NUCLEOTIDE SEQUENCE [LARGE SCALE GENOMIC DNA]</scope>
    <source>
        <strain evidence="9 10">AHMP21</strain>
    </source>
</reference>
<evidence type="ECO:0000256" key="5">
    <source>
        <dbReference type="ARBA" id="ARBA00022692"/>
    </source>
</evidence>
<dbReference type="RefSeq" id="WP_097792348.1">
    <property type="nucleotide sequence ID" value="NZ_NOUV01000014.1"/>
</dbReference>
<protein>
    <submittedName>
        <fullName evidence="9">Permease</fullName>
    </submittedName>
</protein>
<feature type="transmembrane region" description="Helical" evidence="8">
    <location>
        <begin position="127"/>
        <end position="148"/>
    </location>
</feature>
<evidence type="ECO:0000256" key="8">
    <source>
        <dbReference type="SAM" id="Phobius"/>
    </source>
</evidence>
<feature type="transmembrane region" description="Helical" evidence="8">
    <location>
        <begin position="63"/>
        <end position="87"/>
    </location>
</feature>
<dbReference type="InterPro" id="IPR004776">
    <property type="entry name" value="Mem_transp_PIN-like"/>
</dbReference>
<evidence type="ECO:0000313" key="10">
    <source>
        <dbReference type="Proteomes" id="UP000220904"/>
    </source>
</evidence>
<keyword evidence="6 8" id="KW-1133">Transmembrane helix</keyword>
<organism evidence="9 10">
    <name type="scientific">Faecalibacterium prausnitzii</name>
    <dbReference type="NCBI Taxonomy" id="853"/>
    <lineage>
        <taxon>Bacteria</taxon>
        <taxon>Bacillati</taxon>
        <taxon>Bacillota</taxon>
        <taxon>Clostridia</taxon>
        <taxon>Eubacteriales</taxon>
        <taxon>Oscillospiraceae</taxon>
        <taxon>Faecalibacterium</taxon>
    </lineage>
</organism>
<dbReference type="GO" id="GO:0055085">
    <property type="term" value="P:transmembrane transport"/>
    <property type="evidence" value="ECO:0007669"/>
    <property type="project" value="InterPro"/>
</dbReference>
<dbReference type="Pfam" id="PF03547">
    <property type="entry name" value="Mem_trans"/>
    <property type="match status" value="2"/>
</dbReference>
<evidence type="ECO:0000256" key="1">
    <source>
        <dbReference type="ARBA" id="ARBA00004651"/>
    </source>
</evidence>